<accession>A0A8K0WQ48</accession>
<dbReference type="EMBL" id="JAGPNK010000008">
    <property type="protein sequence ID" value="KAH7316890.1"/>
    <property type="molecule type" value="Genomic_DNA"/>
</dbReference>
<organism evidence="2 3">
    <name type="scientific">Stachybotrys elegans</name>
    <dbReference type="NCBI Taxonomy" id="80388"/>
    <lineage>
        <taxon>Eukaryota</taxon>
        <taxon>Fungi</taxon>
        <taxon>Dikarya</taxon>
        <taxon>Ascomycota</taxon>
        <taxon>Pezizomycotina</taxon>
        <taxon>Sordariomycetes</taxon>
        <taxon>Hypocreomycetidae</taxon>
        <taxon>Hypocreales</taxon>
        <taxon>Stachybotryaceae</taxon>
        <taxon>Stachybotrys</taxon>
    </lineage>
</organism>
<protein>
    <submittedName>
        <fullName evidence="2">Uncharacterized protein</fullName>
    </submittedName>
</protein>
<comment type="caution">
    <text evidence="2">The sequence shown here is derived from an EMBL/GenBank/DDBJ whole genome shotgun (WGS) entry which is preliminary data.</text>
</comment>
<evidence type="ECO:0000313" key="3">
    <source>
        <dbReference type="Proteomes" id="UP000813444"/>
    </source>
</evidence>
<name>A0A8K0WQ48_9HYPO</name>
<gene>
    <name evidence="2" type="ORF">B0I35DRAFT_512737</name>
</gene>
<dbReference type="InterPro" id="IPR049168">
    <property type="entry name" value="Glyco_hydro_134"/>
</dbReference>
<proteinExistence type="predicted"/>
<evidence type="ECO:0000313" key="2">
    <source>
        <dbReference type="EMBL" id="KAH7316890.1"/>
    </source>
</evidence>
<dbReference type="Proteomes" id="UP000813444">
    <property type="component" value="Unassembled WGS sequence"/>
</dbReference>
<sequence>MQLLNLVLPVILLRAAELSAIPQEGAIEPRHNRESYTLLGLSNGKRAILNDSGHTLEIAIAMLESKRMPRVYGSRAGFAGQSQIEWNNGVKLNSGIYADMASRWDYQNYYGYNVYHDLHKLIVAIAGNA</sequence>
<dbReference type="AlphaFoldDB" id="A0A8K0WQ48"/>
<feature type="signal peptide" evidence="1">
    <location>
        <begin position="1"/>
        <end position="20"/>
    </location>
</feature>
<reference evidence="2" key="1">
    <citation type="journal article" date="2021" name="Nat. Commun.">
        <title>Genetic determinants of endophytism in the Arabidopsis root mycobiome.</title>
        <authorList>
            <person name="Mesny F."/>
            <person name="Miyauchi S."/>
            <person name="Thiergart T."/>
            <person name="Pickel B."/>
            <person name="Atanasova L."/>
            <person name="Karlsson M."/>
            <person name="Huettel B."/>
            <person name="Barry K.W."/>
            <person name="Haridas S."/>
            <person name="Chen C."/>
            <person name="Bauer D."/>
            <person name="Andreopoulos W."/>
            <person name="Pangilinan J."/>
            <person name="LaButti K."/>
            <person name="Riley R."/>
            <person name="Lipzen A."/>
            <person name="Clum A."/>
            <person name="Drula E."/>
            <person name="Henrissat B."/>
            <person name="Kohler A."/>
            <person name="Grigoriev I.V."/>
            <person name="Martin F.M."/>
            <person name="Hacquard S."/>
        </authorList>
    </citation>
    <scope>NUCLEOTIDE SEQUENCE</scope>
    <source>
        <strain evidence="2">MPI-CAGE-CH-0235</strain>
    </source>
</reference>
<evidence type="ECO:0000256" key="1">
    <source>
        <dbReference type="SAM" id="SignalP"/>
    </source>
</evidence>
<keyword evidence="1" id="KW-0732">Signal</keyword>
<feature type="chain" id="PRO_5035462720" evidence="1">
    <location>
        <begin position="21"/>
        <end position="129"/>
    </location>
</feature>
<keyword evidence="3" id="KW-1185">Reference proteome</keyword>
<dbReference type="Pfam" id="PF21087">
    <property type="entry name" value="Glyco_hydro_134"/>
    <property type="match status" value="1"/>
</dbReference>
<dbReference type="OrthoDB" id="2888121at2759"/>